<evidence type="ECO:0000256" key="4">
    <source>
        <dbReference type="ARBA" id="ARBA00022758"/>
    </source>
</evidence>
<evidence type="ECO:0000313" key="6">
    <source>
        <dbReference type="EMBL" id="KPM06255.1"/>
    </source>
</evidence>
<dbReference type="EnsemblMetazoa" id="SSS_8223s_mrna">
    <property type="protein sequence ID" value="KAF7495731.1"/>
    <property type="gene ID" value="SSS_8223"/>
</dbReference>
<protein>
    <recommendedName>
        <fullName evidence="3">Ornithine decarboxylase antizyme</fullName>
    </recommendedName>
</protein>
<reference evidence="8" key="2">
    <citation type="journal article" date="2020" name="PLoS Negl. Trop. Dis.">
        <title>High-quality nuclear genome for Sarcoptes scabiei-A critical resource for a neglected parasite.</title>
        <authorList>
            <person name="Korhonen P.K."/>
            <person name="Gasser R.B."/>
            <person name="Ma G."/>
            <person name="Wang T."/>
            <person name="Stroehlein A.J."/>
            <person name="Young N.D."/>
            <person name="Ang C.S."/>
            <person name="Fernando D.D."/>
            <person name="Lu H.C."/>
            <person name="Taylor S."/>
            <person name="Reynolds S.L."/>
            <person name="Mofiz E."/>
            <person name="Najaraj S.H."/>
            <person name="Gowda H."/>
            <person name="Madugundu A."/>
            <person name="Renuse S."/>
            <person name="Holt D."/>
            <person name="Pandey A."/>
            <person name="Papenfuss A.T."/>
            <person name="Fischer K."/>
        </authorList>
    </citation>
    <scope>NUCLEOTIDE SEQUENCE [LARGE SCALE GENOMIC DNA]</scope>
</reference>
<dbReference type="Proteomes" id="UP000616769">
    <property type="component" value="Unassembled WGS sequence"/>
</dbReference>
<dbReference type="GO" id="GO:0008073">
    <property type="term" value="F:ornithine decarboxylase inhibitor activity"/>
    <property type="evidence" value="ECO:0007669"/>
    <property type="project" value="InterPro"/>
</dbReference>
<dbReference type="OrthoDB" id="5959761at2759"/>
<dbReference type="InterPro" id="IPR016181">
    <property type="entry name" value="Acyl_CoA_acyltransferase"/>
</dbReference>
<dbReference type="SUPFAM" id="SSF55729">
    <property type="entry name" value="Acyl-CoA N-acyltransferases (Nat)"/>
    <property type="match status" value="1"/>
</dbReference>
<dbReference type="Gene3D" id="3.40.630.60">
    <property type="match status" value="1"/>
</dbReference>
<keyword evidence="4" id="KW-0688">Ribosomal frameshifting</keyword>
<organism evidence="6 9">
    <name type="scientific">Sarcoptes scabiei</name>
    <name type="common">Itch mite</name>
    <name type="synonym">Acarus scabiei</name>
    <dbReference type="NCBI Taxonomy" id="52283"/>
    <lineage>
        <taxon>Eukaryota</taxon>
        <taxon>Metazoa</taxon>
        <taxon>Ecdysozoa</taxon>
        <taxon>Arthropoda</taxon>
        <taxon>Chelicerata</taxon>
        <taxon>Arachnida</taxon>
        <taxon>Acari</taxon>
        <taxon>Acariformes</taxon>
        <taxon>Sarcoptiformes</taxon>
        <taxon>Astigmata</taxon>
        <taxon>Psoroptidia</taxon>
        <taxon>Sarcoptoidea</taxon>
        <taxon>Sarcoptidae</taxon>
        <taxon>Sarcoptinae</taxon>
        <taxon>Sarcoptes</taxon>
    </lineage>
</organism>
<dbReference type="GO" id="GO:0045732">
    <property type="term" value="P:positive regulation of protein catabolic process"/>
    <property type="evidence" value="ECO:0007669"/>
    <property type="project" value="TreeGrafter"/>
</dbReference>
<evidence type="ECO:0000256" key="3">
    <source>
        <dbReference type="ARBA" id="ARBA00017712"/>
    </source>
</evidence>
<dbReference type="GO" id="GO:0005737">
    <property type="term" value="C:cytoplasm"/>
    <property type="evidence" value="ECO:0007669"/>
    <property type="project" value="TreeGrafter"/>
</dbReference>
<evidence type="ECO:0000313" key="7">
    <source>
        <dbReference type="EnsemblMetazoa" id="KAF7495731.1"/>
    </source>
</evidence>
<evidence type="ECO:0000256" key="2">
    <source>
        <dbReference type="ARBA" id="ARBA00011836"/>
    </source>
</evidence>
<dbReference type="PANTHER" id="PTHR10279:SF10">
    <property type="entry name" value="ORNITHINE DECARBOXYLASE ANTIZYME"/>
    <property type="match status" value="1"/>
</dbReference>
<dbReference type="VEuPathDB" id="VectorBase:SSCA000568"/>
<reference evidence="6 9" key="1">
    <citation type="journal article" date="2015" name="Parasit. Vectors">
        <title>Draft genome of the scabies mite.</title>
        <authorList>
            <person name="Rider S.D.Jr."/>
            <person name="Morgan M.S."/>
            <person name="Arlian L.G."/>
        </authorList>
    </citation>
    <scope>NUCLEOTIDE SEQUENCE [LARGE SCALE GENOMIC DNA]</scope>
    <source>
        <strain evidence="6">Arlian Lab</strain>
    </source>
</reference>
<proteinExistence type="inferred from homology"/>
<dbReference type="EMBL" id="WVUK01000046">
    <property type="protein sequence ID" value="KAF7495731.1"/>
    <property type="molecule type" value="Genomic_DNA"/>
</dbReference>
<dbReference type="PANTHER" id="PTHR10279">
    <property type="entry name" value="ORNITHINE DECARBOXYLASE ANTIZYME"/>
    <property type="match status" value="1"/>
</dbReference>
<dbReference type="InterPro" id="IPR002993">
    <property type="entry name" value="ODC_AZ"/>
</dbReference>
<dbReference type="AlphaFoldDB" id="A0A132A6K0"/>
<evidence type="ECO:0000313" key="9">
    <source>
        <dbReference type="Proteomes" id="UP000616769"/>
    </source>
</evidence>
<comment type="subunit">
    <text evidence="2">Interacts with ODC1 and thereby sterically blocks ODC homodimerization.</text>
</comment>
<dbReference type="InterPro" id="IPR038581">
    <property type="entry name" value="ODC_AZ_sf"/>
</dbReference>
<keyword evidence="8" id="KW-1185">Reference proteome</keyword>
<gene>
    <name evidence="6" type="ORF">QR98_0047290</name>
    <name evidence="5" type="ORF">SSS_8223</name>
</gene>
<evidence type="ECO:0000313" key="5">
    <source>
        <dbReference type="EMBL" id="KAF7495731.1"/>
    </source>
</evidence>
<sequence>MSTLIQGIPDVPNGNITSATAFAEHHYQLSPLTTILDESKGYPIKSFSSITPPSSPQALISSIKELGKLSILEPIKLTLKITLLDSIEVQWETLLVNEILYVYLTNMPTGNSKEAFIALLEFAEEELHCKKVVAYFDKQNPERNIMLRLFNFIGFTLLSPDHPLIDSIDSDDMVYLNYEIHD</sequence>
<dbReference type="GO" id="GO:0075523">
    <property type="term" value="P:viral translational frameshifting"/>
    <property type="evidence" value="ECO:0007669"/>
    <property type="project" value="UniProtKB-KW"/>
</dbReference>
<dbReference type="GO" id="GO:0005634">
    <property type="term" value="C:nucleus"/>
    <property type="evidence" value="ECO:0007669"/>
    <property type="project" value="TreeGrafter"/>
</dbReference>
<dbReference type="Proteomes" id="UP000070412">
    <property type="component" value="Unassembled WGS sequence"/>
</dbReference>
<reference evidence="7" key="4">
    <citation type="submission" date="2022-06" db="UniProtKB">
        <authorList>
            <consortium name="EnsemblMetazoa"/>
        </authorList>
    </citation>
    <scope>IDENTIFICATION</scope>
</reference>
<accession>A0A132A6K0</accession>
<name>A0A132A6K0_SARSC</name>
<evidence type="ECO:0000313" key="8">
    <source>
        <dbReference type="Proteomes" id="UP000070412"/>
    </source>
</evidence>
<dbReference type="Pfam" id="PF02100">
    <property type="entry name" value="ODC_AZ"/>
    <property type="match status" value="1"/>
</dbReference>
<comment type="similarity">
    <text evidence="1">Belongs to the ODC antizyme family.</text>
</comment>
<evidence type="ECO:0000256" key="1">
    <source>
        <dbReference type="ARBA" id="ARBA00008796"/>
    </source>
</evidence>
<reference evidence="5" key="3">
    <citation type="submission" date="2020-01" db="EMBL/GenBank/DDBJ databases">
        <authorList>
            <person name="Korhonen P.K.K."/>
            <person name="Guangxu M.G."/>
            <person name="Wang T.W."/>
            <person name="Stroehlein A.J.S."/>
            <person name="Young N.D."/>
            <person name="Ang C.-S.A."/>
            <person name="Fernando D.W.F."/>
            <person name="Lu H.L."/>
            <person name="Taylor S.T."/>
            <person name="Ehtesham M.E.M."/>
            <person name="Najaraj S.H.N."/>
            <person name="Harsha G.H.G."/>
            <person name="Madugundu A.M."/>
            <person name="Renuse S.R."/>
            <person name="Holt D.H."/>
            <person name="Pandey A.P."/>
            <person name="Papenfuss A.P."/>
            <person name="Gasser R.B.G."/>
            <person name="Fischer K.F."/>
        </authorList>
    </citation>
    <scope>NUCLEOTIDE SEQUENCE</scope>
    <source>
        <strain evidence="5">SSS_KF_BRIS2020</strain>
    </source>
</reference>
<dbReference type="EMBL" id="JXLN01010735">
    <property type="protein sequence ID" value="KPM06255.1"/>
    <property type="molecule type" value="Genomic_DNA"/>
</dbReference>
<dbReference type="OMA" id="NPERNIM"/>